<organism evidence="2 3">
    <name type="scientific">Yersinia massiliensis</name>
    <dbReference type="NCBI Taxonomy" id="419257"/>
    <lineage>
        <taxon>Bacteria</taxon>
        <taxon>Pseudomonadati</taxon>
        <taxon>Pseudomonadota</taxon>
        <taxon>Gammaproteobacteria</taxon>
        <taxon>Enterobacterales</taxon>
        <taxon>Yersiniaceae</taxon>
        <taxon>Yersinia</taxon>
    </lineage>
</organism>
<dbReference type="Gene3D" id="3.90.226.10">
    <property type="entry name" value="2-enoyl-CoA Hydratase, Chain A, domain 1"/>
    <property type="match status" value="1"/>
</dbReference>
<sequence length="341" mass="37795">MAESDSLLDKLFTLIDGFDDGADVILYNGPIDRNGYLKITKASRKASPARNATLILATYGGDPDAAYRIARALRHNYHELTIIIPRECKSAGTLLAIGGSKLVMCDMGELGPLDVQLRKHDEMFESSSALDYYQALSGLQSFTKNAFKDYLLDIKSSCGITAKTAADFSSTLTTGLFSPIFQQLDPIKLGEVQRAVQIAEKYGERLNAYDKPMTEDSLSKLIAGYPSHGFVIDRKEAKTLFNNVSSPDDTELKIAAFFNERFPPRSYSNVVFNISQMKELRQLASDELSGQKDEDNAKKDDEKPERQASRKRKRNPATPRGGNAGRAQESRQLDADINSEQ</sequence>
<evidence type="ECO:0000313" key="2">
    <source>
        <dbReference type="EMBL" id="AVX38508.1"/>
    </source>
</evidence>
<dbReference type="Pfam" id="PF01972">
    <property type="entry name" value="SDH_protease"/>
    <property type="match status" value="1"/>
</dbReference>
<keyword evidence="3" id="KW-1185">Reference proteome</keyword>
<dbReference type="RefSeq" id="WP_108087792.1">
    <property type="nucleotide sequence ID" value="NZ_CP028487.1"/>
</dbReference>
<dbReference type="InterPro" id="IPR029045">
    <property type="entry name" value="ClpP/crotonase-like_dom_sf"/>
</dbReference>
<dbReference type="Proteomes" id="UP000240908">
    <property type="component" value="Chromosome"/>
</dbReference>
<feature type="compositionally biased region" description="Basic and acidic residues" evidence="1">
    <location>
        <begin position="289"/>
        <end position="308"/>
    </location>
</feature>
<accession>A0ABM6UUE1</accession>
<evidence type="ECO:0000313" key="3">
    <source>
        <dbReference type="Proteomes" id="UP000240908"/>
    </source>
</evidence>
<protein>
    <submittedName>
        <fullName evidence="2">SppA protein</fullName>
    </submittedName>
</protein>
<dbReference type="SUPFAM" id="SSF52096">
    <property type="entry name" value="ClpP/crotonase"/>
    <property type="match status" value="1"/>
</dbReference>
<feature type="region of interest" description="Disordered" evidence="1">
    <location>
        <begin position="285"/>
        <end position="341"/>
    </location>
</feature>
<dbReference type="EMBL" id="CP028487">
    <property type="protein sequence ID" value="AVX38508.1"/>
    <property type="molecule type" value="Genomic_DNA"/>
</dbReference>
<name>A0ABM6UUE1_9GAMM</name>
<proteinExistence type="predicted"/>
<dbReference type="PANTHER" id="PTHR35984:SF1">
    <property type="entry name" value="PERIPLASMIC SERINE PROTEASE"/>
    <property type="match status" value="1"/>
</dbReference>
<evidence type="ECO:0000256" key="1">
    <source>
        <dbReference type="SAM" id="MobiDB-lite"/>
    </source>
</evidence>
<dbReference type="PANTHER" id="PTHR35984">
    <property type="entry name" value="PERIPLASMIC SERINE PROTEASE"/>
    <property type="match status" value="1"/>
</dbReference>
<gene>
    <name evidence="2" type="ORF">DA391_13045</name>
</gene>
<reference evidence="3" key="1">
    <citation type="journal article" date="2018" name="Genome Announc.">
        <title>First complete genome sequence of Yersinia massiliensis.</title>
        <authorList>
            <person name="Thomas M.C."/>
            <person name="Arling V."/>
            <person name="Goji N."/>
            <person name="Janzen T.W."/>
            <person name="Duceppe M.-O."/>
            <person name="Mathews A."/>
            <person name="Carrillo C."/>
            <person name="Amoako K."/>
        </authorList>
    </citation>
    <scope>NUCLEOTIDE SEQUENCE [LARGE SCALE GENOMIC DNA]</scope>
    <source>
        <strain evidence="3">GTA</strain>
    </source>
</reference>
<dbReference type="InterPro" id="IPR002825">
    <property type="entry name" value="Pept_S49_ser-pept_pro"/>
</dbReference>